<dbReference type="GO" id="GO:0005886">
    <property type="term" value="C:plasma membrane"/>
    <property type="evidence" value="ECO:0007669"/>
    <property type="project" value="TreeGrafter"/>
</dbReference>
<accession>A0AAV1SEV3</accession>
<dbReference type="Pfam" id="PF13637">
    <property type="entry name" value="Ank_4"/>
    <property type="match status" value="1"/>
</dbReference>
<protein>
    <recommendedName>
        <fullName evidence="8">PGG domain-containing protein</fullName>
    </recommendedName>
</protein>
<name>A0AAV1SEV3_9ROSI</name>
<feature type="domain" description="PGG" evidence="8">
    <location>
        <begin position="151"/>
        <end position="248"/>
    </location>
</feature>
<evidence type="ECO:0000256" key="1">
    <source>
        <dbReference type="ARBA" id="ARBA00004141"/>
    </source>
</evidence>
<dbReference type="PANTHER" id="PTHR24186">
    <property type="entry name" value="PROTEIN PHOSPHATASE 1 REGULATORY SUBUNIT"/>
    <property type="match status" value="1"/>
</dbReference>
<dbReference type="Pfam" id="PF13962">
    <property type="entry name" value="PGG"/>
    <property type="match status" value="1"/>
</dbReference>
<feature type="transmembrane region" description="Helical" evidence="7">
    <location>
        <begin position="195"/>
        <end position="217"/>
    </location>
</feature>
<reference evidence="9 10" key="1">
    <citation type="submission" date="2024-01" db="EMBL/GenBank/DDBJ databases">
        <authorList>
            <person name="Waweru B."/>
        </authorList>
    </citation>
    <scope>NUCLEOTIDE SEQUENCE [LARGE SCALE GENOMIC DNA]</scope>
</reference>
<feature type="transmembrane region" description="Helical" evidence="7">
    <location>
        <begin position="153"/>
        <end position="174"/>
    </location>
</feature>
<proteinExistence type="predicted"/>
<evidence type="ECO:0000313" key="9">
    <source>
        <dbReference type="EMBL" id="CAK7349934.1"/>
    </source>
</evidence>
<dbReference type="InterPro" id="IPR036770">
    <property type="entry name" value="Ankyrin_rpt-contain_sf"/>
</dbReference>
<dbReference type="InterPro" id="IPR002110">
    <property type="entry name" value="Ankyrin_rpt"/>
</dbReference>
<gene>
    <name evidence="9" type="ORF">DCAF_LOCUS22657</name>
</gene>
<evidence type="ECO:0000313" key="10">
    <source>
        <dbReference type="Proteomes" id="UP001314170"/>
    </source>
</evidence>
<evidence type="ECO:0000256" key="2">
    <source>
        <dbReference type="ARBA" id="ARBA00022692"/>
    </source>
</evidence>
<evidence type="ECO:0000256" key="5">
    <source>
        <dbReference type="ARBA" id="ARBA00023043"/>
    </source>
</evidence>
<dbReference type="InterPro" id="IPR026961">
    <property type="entry name" value="PGG_dom"/>
</dbReference>
<keyword evidence="6 7" id="KW-0472">Membrane</keyword>
<keyword evidence="10" id="KW-1185">Reference proteome</keyword>
<evidence type="ECO:0000259" key="8">
    <source>
        <dbReference type="Pfam" id="PF13962"/>
    </source>
</evidence>
<keyword evidence="4 7" id="KW-1133">Transmembrane helix</keyword>
<evidence type="ECO:0000256" key="4">
    <source>
        <dbReference type="ARBA" id="ARBA00022989"/>
    </source>
</evidence>
<evidence type="ECO:0000256" key="7">
    <source>
        <dbReference type="SAM" id="Phobius"/>
    </source>
</evidence>
<sequence>MAMVPLLIEFDVSIVYIADKNKHRTALHVAAIKSQVDMVKEIASRCPDCCEQFDGKCWNALHYAAASKIKLRLRAFKESLEIPELAKLIIEKDENGNPPLLLLAAIDQQQPNIILDSIKAVRNEQVGPFMRLMKENKWKEISSIIYRGKDARLVAATLIATVTFAAAFTVSGGYKGEQGPNEGTAILIKNAAFSVFTISDAISLTMIAMGTMVLAFITGTFAVLAPSLVLATTTCLIGLCFFVIGFMLLKKTIEIKEDPCHHFD</sequence>
<keyword evidence="2 7" id="KW-0812">Transmembrane</keyword>
<dbReference type="PANTHER" id="PTHR24186:SF50">
    <property type="entry name" value="ANKYRIN REPEAT-CONTAINING PROTEIN ITN1-LIKE ISOFORM X1"/>
    <property type="match status" value="1"/>
</dbReference>
<comment type="caution">
    <text evidence="9">The sequence shown here is derived from an EMBL/GenBank/DDBJ whole genome shotgun (WGS) entry which is preliminary data.</text>
</comment>
<keyword evidence="3" id="KW-0677">Repeat</keyword>
<dbReference type="Gene3D" id="1.25.40.20">
    <property type="entry name" value="Ankyrin repeat-containing domain"/>
    <property type="match status" value="1"/>
</dbReference>
<dbReference type="SUPFAM" id="SSF48403">
    <property type="entry name" value="Ankyrin repeat"/>
    <property type="match status" value="1"/>
</dbReference>
<dbReference type="AlphaFoldDB" id="A0AAV1SEV3"/>
<evidence type="ECO:0000256" key="6">
    <source>
        <dbReference type="ARBA" id="ARBA00023136"/>
    </source>
</evidence>
<organism evidence="9 10">
    <name type="scientific">Dovyalis caffra</name>
    <dbReference type="NCBI Taxonomy" id="77055"/>
    <lineage>
        <taxon>Eukaryota</taxon>
        <taxon>Viridiplantae</taxon>
        <taxon>Streptophyta</taxon>
        <taxon>Embryophyta</taxon>
        <taxon>Tracheophyta</taxon>
        <taxon>Spermatophyta</taxon>
        <taxon>Magnoliopsida</taxon>
        <taxon>eudicotyledons</taxon>
        <taxon>Gunneridae</taxon>
        <taxon>Pentapetalae</taxon>
        <taxon>rosids</taxon>
        <taxon>fabids</taxon>
        <taxon>Malpighiales</taxon>
        <taxon>Salicaceae</taxon>
        <taxon>Flacourtieae</taxon>
        <taxon>Dovyalis</taxon>
    </lineage>
</organism>
<dbReference type="Proteomes" id="UP001314170">
    <property type="component" value="Unassembled WGS sequence"/>
</dbReference>
<keyword evidence="5" id="KW-0040">ANK repeat</keyword>
<evidence type="ECO:0000256" key="3">
    <source>
        <dbReference type="ARBA" id="ARBA00022737"/>
    </source>
</evidence>
<dbReference type="EMBL" id="CAWUPB010001178">
    <property type="protein sequence ID" value="CAK7349934.1"/>
    <property type="molecule type" value="Genomic_DNA"/>
</dbReference>
<comment type="subcellular location">
    <subcellularLocation>
        <location evidence="1">Membrane</location>
        <topology evidence="1">Multi-pass membrane protein</topology>
    </subcellularLocation>
</comment>
<feature type="transmembrane region" description="Helical" evidence="7">
    <location>
        <begin position="223"/>
        <end position="249"/>
    </location>
</feature>